<dbReference type="InterPro" id="IPR029058">
    <property type="entry name" value="AB_hydrolase_fold"/>
</dbReference>
<keyword evidence="2" id="KW-0378">Hydrolase</keyword>
<dbReference type="PANTHER" id="PTHR48070:SF3">
    <property type="entry name" value="ESTERASE DBAE-RELATED"/>
    <property type="match status" value="1"/>
</dbReference>
<dbReference type="OrthoDB" id="2094269at2759"/>
<dbReference type="SUPFAM" id="SSF53474">
    <property type="entry name" value="alpha/beta-Hydrolases"/>
    <property type="match status" value="1"/>
</dbReference>
<feature type="domain" description="Serine hydrolase" evidence="3">
    <location>
        <begin position="9"/>
        <end position="231"/>
    </location>
</feature>
<dbReference type="PANTHER" id="PTHR48070">
    <property type="entry name" value="ESTERASE OVCA2"/>
    <property type="match status" value="1"/>
</dbReference>
<evidence type="ECO:0000256" key="1">
    <source>
        <dbReference type="ARBA" id="ARBA00005863"/>
    </source>
</evidence>
<reference evidence="4" key="1">
    <citation type="submission" date="2020-03" db="EMBL/GenBank/DDBJ databases">
        <title>Site-based positive gene gene selection in Geosmithia morbida across the United States reveals a broad range of putative effectors and factors for local host and environmental adapation.</title>
        <authorList>
            <person name="Onufrak A."/>
            <person name="Murdoch R.W."/>
            <person name="Gazis R."/>
            <person name="Huff M."/>
            <person name="Staton M."/>
            <person name="Klingeman W."/>
            <person name="Hadziabdic D."/>
        </authorList>
    </citation>
    <scope>NUCLEOTIDE SEQUENCE</scope>
    <source>
        <strain evidence="4">1262</strain>
    </source>
</reference>
<evidence type="ECO:0000256" key="2">
    <source>
        <dbReference type="ARBA" id="ARBA00022801"/>
    </source>
</evidence>
<evidence type="ECO:0000313" key="5">
    <source>
        <dbReference type="Proteomes" id="UP000749293"/>
    </source>
</evidence>
<dbReference type="InterPro" id="IPR050593">
    <property type="entry name" value="LovG"/>
</dbReference>
<dbReference type="GO" id="GO:0005737">
    <property type="term" value="C:cytoplasm"/>
    <property type="evidence" value="ECO:0007669"/>
    <property type="project" value="TreeGrafter"/>
</dbReference>
<dbReference type="GeneID" id="55970941"/>
<dbReference type="RefSeq" id="XP_035318235.1">
    <property type="nucleotide sequence ID" value="XM_035466687.1"/>
</dbReference>
<dbReference type="Gene3D" id="3.40.50.1820">
    <property type="entry name" value="alpha/beta hydrolase"/>
    <property type="match status" value="1"/>
</dbReference>
<protein>
    <submittedName>
        <fullName evidence="4">Esterase</fullName>
    </submittedName>
</protein>
<proteinExistence type="inferred from homology"/>
<name>A0A9P5CXR7_9HYPO</name>
<dbReference type="GO" id="GO:0044550">
    <property type="term" value="P:secondary metabolite biosynthetic process"/>
    <property type="evidence" value="ECO:0007669"/>
    <property type="project" value="TreeGrafter"/>
</dbReference>
<gene>
    <name evidence="4" type="ORF">GMORB2_4713</name>
</gene>
<dbReference type="InterPro" id="IPR005645">
    <property type="entry name" value="FSH-like_dom"/>
</dbReference>
<dbReference type="Pfam" id="PF03959">
    <property type="entry name" value="FSH1"/>
    <property type="match status" value="1"/>
</dbReference>
<accession>A0A9P5CXR7</accession>
<dbReference type="GO" id="GO:0016787">
    <property type="term" value="F:hydrolase activity"/>
    <property type="evidence" value="ECO:0007669"/>
    <property type="project" value="UniProtKB-KW"/>
</dbReference>
<comment type="caution">
    <text evidence="4">The sequence shown here is derived from an EMBL/GenBank/DDBJ whole genome shotgun (WGS) entry which is preliminary data.</text>
</comment>
<dbReference type="Proteomes" id="UP000749293">
    <property type="component" value="Unassembled WGS sequence"/>
</dbReference>
<dbReference type="AlphaFoldDB" id="A0A9P5CXR7"/>
<comment type="similarity">
    <text evidence="1">Belongs to the LovG family.</text>
</comment>
<dbReference type="EMBL" id="JAANYQ010000023">
    <property type="protein sequence ID" value="KAF4119583.1"/>
    <property type="molecule type" value="Genomic_DNA"/>
</dbReference>
<keyword evidence="5" id="KW-1185">Reference proteome</keyword>
<dbReference type="GO" id="GO:0005634">
    <property type="term" value="C:nucleus"/>
    <property type="evidence" value="ECO:0007669"/>
    <property type="project" value="TreeGrafter"/>
</dbReference>
<sequence length="253" mass="28041">MASDNSLKLPRILCLHGGGTNADVFQLQSRSIIRRLGSTFRFVFINAPFYSDTHPDIVPFFGDLAPFYRWLRWEGGHEHDEEAESKILETCRRAMDKDPGSGAWVGVMGFSQGAKIAASLLWAQEHVDGGDGPFKFGIIIAGRAPIVVLDPQKKLHPVPYTANANQMSVESKDLAPDNKGQHAISIPTLHVHGLQDPGMHLHRVMADKYCKDGTARSIEWDGGHRLPIRPDDVEIMVSEILDMVKDASVLPRE</sequence>
<evidence type="ECO:0000259" key="3">
    <source>
        <dbReference type="Pfam" id="PF03959"/>
    </source>
</evidence>
<evidence type="ECO:0000313" key="4">
    <source>
        <dbReference type="EMBL" id="KAF4119583.1"/>
    </source>
</evidence>
<organism evidence="4 5">
    <name type="scientific">Geosmithia morbida</name>
    <dbReference type="NCBI Taxonomy" id="1094350"/>
    <lineage>
        <taxon>Eukaryota</taxon>
        <taxon>Fungi</taxon>
        <taxon>Dikarya</taxon>
        <taxon>Ascomycota</taxon>
        <taxon>Pezizomycotina</taxon>
        <taxon>Sordariomycetes</taxon>
        <taxon>Hypocreomycetidae</taxon>
        <taxon>Hypocreales</taxon>
        <taxon>Bionectriaceae</taxon>
        <taxon>Geosmithia</taxon>
    </lineage>
</organism>